<dbReference type="Proteomes" id="UP000499080">
    <property type="component" value="Unassembled WGS sequence"/>
</dbReference>
<dbReference type="AlphaFoldDB" id="A0A4Y2QMX7"/>
<sequence length="112" mass="13005">MKSCLLESVINDVVNHSKKLKACSIRNMKQQHACVESFSVFDIQYVHSRDYFVTSSLSLYFASHYDRTRNCMERQCSIMFEHQDSCDLTGTMTRALFVLILQPPRPPLRGRP</sequence>
<proteinExistence type="predicted"/>
<reference evidence="1 3" key="1">
    <citation type="journal article" date="2019" name="Sci. Rep.">
        <title>Orb-weaving spider Araneus ventricosus genome elucidates the spidroin gene catalogue.</title>
        <authorList>
            <person name="Kono N."/>
            <person name="Nakamura H."/>
            <person name="Ohtoshi R."/>
            <person name="Moran D.A.P."/>
            <person name="Shinohara A."/>
            <person name="Yoshida Y."/>
            <person name="Fujiwara M."/>
            <person name="Mori M."/>
            <person name="Tomita M."/>
            <person name="Arakawa K."/>
        </authorList>
    </citation>
    <scope>NUCLEOTIDE SEQUENCE [LARGE SCALE GENOMIC DNA]</scope>
</reference>
<name>A0A4Y2QMX7_ARAVE</name>
<protein>
    <submittedName>
        <fullName evidence="1">Uncharacterized protein</fullName>
    </submittedName>
</protein>
<dbReference type="EMBL" id="BGPR01139927">
    <property type="protein sequence ID" value="GBN65481.1"/>
    <property type="molecule type" value="Genomic_DNA"/>
</dbReference>
<accession>A0A4Y2QMX7</accession>
<organism evidence="1 3">
    <name type="scientific">Araneus ventricosus</name>
    <name type="common">Orbweaver spider</name>
    <name type="synonym">Epeira ventricosa</name>
    <dbReference type="NCBI Taxonomy" id="182803"/>
    <lineage>
        <taxon>Eukaryota</taxon>
        <taxon>Metazoa</taxon>
        <taxon>Ecdysozoa</taxon>
        <taxon>Arthropoda</taxon>
        <taxon>Chelicerata</taxon>
        <taxon>Arachnida</taxon>
        <taxon>Araneae</taxon>
        <taxon>Araneomorphae</taxon>
        <taxon>Entelegynae</taxon>
        <taxon>Araneoidea</taxon>
        <taxon>Araneidae</taxon>
        <taxon>Araneus</taxon>
    </lineage>
</organism>
<evidence type="ECO:0000313" key="2">
    <source>
        <dbReference type="EMBL" id="GBN65481.1"/>
    </source>
</evidence>
<keyword evidence="3" id="KW-1185">Reference proteome</keyword>
<evidence type="ECO:0000313" key="3">
    <source>
        <dbReference type="Proteomes" id="UP000499080"/>
    </source>
</evidence>
<dbReference type="EMBL" id="BGPR01139523">
    <property type="protein sequence ID" value="GBN64595.1"/>
    <property type="molecule type" value="Genomic_DNA"/>
</dbReference>
<evidence type="ECO:0000313" key="1">
    <source>
        <dbReference type="EMBL" id="GBN64595.1"/>
    </source>
</evidence>
<comment type="caution">
    <text evidence="1">The sequence shown here is derived from an EMBL/GenBank/DDBJ whole genome shotgun (WGS) entry which is preliminary data.</text>
</comment>
<gene>
    <name evidence="1" type="ORF">AVEN_156440_1</name>
    <name evidence="2" type="ORF">AVEN_3453_1</name>
</gene>